<dbReference type="GO" id="GO:0004725">
    <property type="term" value="F:protein tyrosine phosphatase activity"/>
    <property type="evidence" value="ECO:0007669"/>
    <property type="project" value="UniProtKB-EC"/>
</dbReference>
<dbReference type="SUPFAM" id="SSF52799">
    <property type="entry name" value="(Phosphotyrosine protein) phosphatases II"/>
    <property type="match status" value="1"/>
</dbReference>
<dbReference type="InterPro" id="IPR020422">
    <property type="entry name" value="TYR_PHOSPHATASE_DUAL_dom"/>
</dbReference>
<dbReference type="InParanoid" id="A0A286UVF6"/>
<dbReference type="CDD" id="cd14498">
    <property type="entry name" value="DSP"/>
    <property type="match status" value="1"/>
</dbReference>
<feature type="domain" description="Tyrosine specific protein phosphatases" evidence="6">
    <location>
        <begin position="74"/>
        <end position="125"/>
    </location>
</feature>
<dbReference type="GO" id="GO:0043409">
    <property type="term" value="P:negative regulation of MAPK cascade"/>
    <property type="evidence" value="ECO:0007669"/>
    <property type="project" value="TreeGrafter"/>
</dbReference>
<accession>A0A286UVF6</accession>
<dbReference type="PROSITE" id="PS50054">
    <property type="entry name" value="TYR_PHOSPHATASE_DUAL"/>
    <property type="match status" value="1"/>
</dbReference>
<keyword evidence="3" id="KW-0378">Hydrolase</keyword>
<reference evidence="7 8" key="1">
    <citation type="journal article" date="2017" name="Mol. Ecol.">
        <title>Comparative and population genomic landscape of Phellinus noxius: A hypervariable fungus causing root rot in trees.</title>
        <authorList>
            <person name="Chung C.L."/>
            <person name="Lee T.J."/>
            <person name="Akiba M."/>
            <person name="Lee H.H."/>
            <person name="Kuo T.H."/>
            <person name="Liu D."/>
            <person name="Ke H.M."/>
            <person name="Yokoi T."/>
            <person name="Roa M.B."/>
            <person name="Lu M.J."/>
            <person name="Chang Y.Y."/>
            <person name="Ann P.J."/>
            <person name="Tsai J.N."/>
            <person name="Chen C.Y."/>
            <person name="Tzean S.S."/>
            <person name="Ota Y."/>
            <person name="Hattori T."/>
            <person name="Sahashi N."/>
            <person name="Liou R.F."/>
            <person name="Kikuchi T."/>
            <person name="Tsai I.J."/>
        </authorList>
    </citation>
    <scope>NUCLEOTIDE SEQUENCE [LARGE SCALE GENOMIC DNA]</scope>
    <source>
        <strain evidence="7 8">FFPRI411160</strain>
    </source>
</reference>
<evidence type="ECO:0000256" key="2">
    <source>
        <dbReference type="ARBA" id="ARBA00013064"/>
    </source>
</evidence>
<evidence type="ECO:0000313" key="8">
    <source>
        <dbReference type="Proteomes" id="UP000217199"/>
    </source>
</evidence>
<evidence type="ECO:0000256" key="3">
    <source>
        <dbReference type="ARBA" id="ARBA00022801"/>
    </source>
</evidence>
<evidence type="ECO:0000256" key="4">
    <source>
        <dbReference type="ARBA" id="ARBA00022912"/>
    </source>
</evidence>
<organism evidence="7 8">
    <name type="scientific">Pyrrhoderma noxium</name>
    <dbReference type="NCBI Taxonomy" id="2282107"/>
    <lineage>
        <taxon>Eukaryota</taxon>
        <taxon>Fungi</taxon>
        <taxon>Dikarya</taxon>
        <taxon>Basidiomycota</taxon>
        <taxon>Agaricomycotina</taxon>
        <taxon>Agaricomycetes</taxon>
        <taxon>Hymenochaetales</taxon>
        <taxon>Hymenochaetaceae</taxon>
        <taxon>Pyrrhoderma</taxon>
    </lineage>
</organism>
<keyword evidence="4" id="KW-0904">Protein phosphatase</keyword>
<dbReference type="OrthoDB" id="10252009at2759"/>
<proteinExistence type="inferred from homology"/>
<evidence type="ECO:0000256" key="1">
    <source>
        <dbReference type="ARBA" id="ARBA00008601"/>
    </source>
</evidence>
<dbReference type="AlphaFoldDB" id="A0A286UVF6"/>
<dbReference type="STRING" id="2282107.A0A286UVF6"/>
<dbReference type="EC" id="3.1.3.48" evidence="2"/>
<dbReference type="GO" id="GO:0005737">
    <property type="term" value="C:cytoplasm"/>
    <property type="evidence" value="ECO:0007669"/>
    <property type="project" value="TreeGrafter"/>
</dbReference>
<dbReference type="PROSITE" id="PS50056">
    <property type="entry name" value="TYR_PHOSPHATASE_2"/>
    <property type="match status" value="1"/>
</dbReference>
<dbReference type="Pfam" id="PF00782">
    <property type="entry name" value="DSPc"/>
    <property type="match status" value="1"/>
</dbReference>
<dbReference type="PANTHER" id="PTHR10159">
    <property type="entry name" value="DUAL SPECIFICITY PROTEIN PHOSPHATASE"/>
    <property type="match status" value="1"/>
</dbReference>
<comment type="similarity">
    <text evidence="1">Belongs to the protein-tyrosine phosphatase family. Non-receptor class dual specificity subfamily.</text>
</comment>
<gene>
    <name evidence="7" type="ORF">PNOK_0064400</name>
</gene>
<comment type="caution">
    <text evidence="7">The sequence shown here is derived from an EMBL/GenBank/DDBJ whole genome shotgun (WGS) entry which is preliminary data.</text>
</comment>
<name>A0A286UVF6_9AGAM</name>
<sequence>MIAEIVPGLYMSDLQSAENIRIHESYRFTHVLSAMPGKVVLPTHPSRPLSLKTFQLPIQDNPFEELAAHLPGTTAFISDALRSQGRVLVHCMQGRSRSASVIAAYLMAANKGWTAEDAVRHIKAKCMTAEPNVGFMGQLREYYRALQQDQQ</sequence>
<dbReference type="Gene3D" id="3.90.190.10">
    <property type="entry name" value="Protein tyrosine phosphatase superfamily"/>
    <property type="match status" value="1"/>
</dbReference>
<protein>
    <recommendedName>
        <fullName evidence="2">protein-tyrosine-phosphatase</fullName>
        <ecNumber evidence="2">3.1.3.48</ecNumber>
    </recommendedName>
</protein>
<dbReference type="InterPro" id="IPR016130">
    <property type="entry name" value="Tyr_Pase_AS"/>
</dbReference>
<dbReference type="InterPro" id="IPR029021">
    <property type="entry name" value="Prot-tyrosine_phosphatase-like"/>
</dbReference>
<keyword evidence="8" id="KW-1185">Reference proteome</keyword>
<feature type="domain" description="Tyrosine-protein phosphatase" evidence="5">
    <location>
        <begin position="1"/>
        <end position="148"/>
    </location>
</feature>
<evidence type="ECO:0000313" key="7">
    <source>
        <dbReference type="EMBL" id="PAV23576.1"/>
    </source>
</evidence>
<evidence type="ECO:0000259" key="6">
    <source>
        <dbReference type="PROSITE" id="PS50056"/>
    </source>
</evidence>
<dbReference type="EMBL" id="NBII01000001">
    <property type="protein sequence ID" value="PAV23576.1"/>
    <property type="molecule type" value="Genomic_DNA"/>
</dbReference>
<dbReference type="InterPro" id="IPR000387">
    <property type="entry name" value="Tyr_Pase_dom"/>
</dbReference>
<dbReference type="SMART" id="SM00195">
    <property type="entry name" value="DSPc"/>
    <property type="match status" value="1"/>
</dbReference>
<dbReference type="InterPro" id="IPR000340">
    <property type="entry name" value="Dual-sp_phosphatase_cat-dom"/>
</dbReference>
<dbReference type="PROSITE" id="PS00383">
    <property type="entry name" value="TYR_PHOSPHATASE_1"/>
    <property type="match status" value="1"/>
</dbReference>
<evidence type="ECO:0000259" key="5">
    <source>
        <dbReference type="PROSITE" id="PS50054"/>
    </source>
</evidence>
<dbReference type="PANTHER" id="PTHR10159:SF519">
    <property type="entry name" value="DUAL SPECIFICITY PROTEIN PHOSPHATASE MPK3"/>
    <property type="match status" value="1"/>
</dbReference>
<dbReference type="Proteomes" id="UP000217199">
    <property type="component" value="Unassembled WGS sequence"/>
</dbReference>